<dbReference type="GO" id="GO:0016491">
    <property type="term" value="F:oxidoreductase activity"/>
    <property type="evidence" value="ECO:0007669"/>
    <property type="project" value="UniProtKB-KW"/>
</dbReference>
<accession>A0AAP2Z3L2</accession>
<evidence type="ECO:0000256" key="5">
    <source>
        <dbReference type="ARBA" id="ARBA00023002"/>
    </source>
</evidence>
<dbReference type="PROSITE" id="PS51318">
    <property type="entry name" value="TAT"/>
    <property type="match status" value="1"/>
</dbReference>
<sequence>MSLDQPSRRAVLAGSVVALGGGGAYYLTRPNGDADHDLSPTLHSSDETSDLGVDLTGKPIVGSPDASIEIYYWTDFQCPFCEQFERDTLPDLVRDHVEPGTVRIVFVPLPYFGSDSMAAAVASRCVWDRVRDADPSVYWDWHTTIFDEQGERNSGWASADNLVEITRSVSGVDADALEACLDDRWDAFEDDITSDAEQARSFGISGTPTFVVFDPDTDAAGTLVGAQPPERFDEALERIEDA</sequence>
<evidence type="ECO:0000313" key="10">
    <source>
        <dbReference type="Proteomes" id="UP001321018"/>
    </source>
</evidence>
<dbReference type="PANTHER" id="PTHR13887:SF14">
    <property type="entry name" value="DISULFIDE BOND FORMATION PROTEIN D"/>
    <property type="match status" value="1"/>
</dbReference>
<keyword evidence="3" id="KW-0732">Signal</keyword>
<dbReference type="RefSeq" id="WP_338006372.1">
    <property type="nucleotide sequence ID" value="NZ_JAOPKA010000032.1"/>
</dbReference>
<evidence type="ECO:0000256" key="4">
    <source>
        <dbReference type="ARBA" id="ARBA00022982"/>
    </source>
</evidence>
<dbReference type="InterPro" id="IPR036249">
    <property type="entry name" value="Thioredoxin-like_sf"/>
</dbReference>
<dbReference type="InterPro" id="IPR006311">
    <property type="entry name" value="TAT_signal"/>
</dbReference>
<feature type="domain" description="Thioredoxin-like fold" evidence="8">
    <location>
        <begin position="57"/>
        <end position="214"/>
    </location>
</feature>
<name>A0AAP2Z3L2_9EURY</name>
<dbReference type="Gene3D" id="3.40.30.10">
    <property type="entry name" value="Glutaredoxin"/>
    <property type="match status" value="1"/>
</dbReference>
<dbReference type="AlphaFoldDB" id="A0AAP2Z3L2"/>
<evidence type="ECO:0000256" key="2">
    <source>
        <dbReference type="ARBA" id="ARBA00007787"/>
    </source>
</evidence>
<protein>
    <submittedName>
        <fullName evidence="9">Thioredoxin domain-containing protein</fullName>
    </submittedName>
</protein>
<keyword evidence="6" id="KW-1015">Disulfide bond</keyword>
<organism evidence="9 10">
    <name type="scientific">Natronoglomus mannanivorans</name>
    <dbReference type="NCBI Taxonomy" id="2979990"/>
    <lineage>
        <taxon>Archaea</taxon>
        <taxon>Methanobacteriati</taxon>
        <taxon>Methanobacteriota</taxon>
        <taxon>Stenosarchaea group</taxon>
        <taxon>Halobacteria</taxon>
        <taxon>Halobacteriales</taxon>
        <taxon>Natrialbaceae</taxon>
        <taxon>Natronoglomus</taxon>
    </lineage>
</organism>
<keyword evidence="5" id="KW-0560">Oxidoreductase</keyword>
<comment type="similarity">
    <text evidence="1">Belongs to the thioredoxin family. DsbA subfamily.</text>
</comment>
<evidence type="ECO:0000256" key="1">
    <source>
        <dbReference type="ARBA" id="ARBA00005791"/>
    </source>
</evidence>
<dbReference type="Pfam" id="PF13462">
    <property type="entry name" value="Thioredoxin_4"/>
    <property type="match status" value="1"/>
</dbReference>
<dbReference type="Proteomes" id="UP001321018">
    <property type="component" value="Unassembled WGS sequence"/>
</dbReference>
<keyword evidence="4" id="KW-0249">Electron transport</keyword>
<evidence type="ECO:0000256" key="6">
    <source>
        <dbReference type="ARBA" id="ARBA00023157"/>
    </source>
</evidence>
<proteinExistence type="inferred from homology"/>
<comment type="similarity">
    <text evidence="2">Belongs to the glutaredoxin family.</text>
</comment>
<keyword evidence="7" id="KW-0676">Redox-active center</keyword>
<dbReference type="PANTHER" id="PTHR13887">
    <property type="entry name" value="GLUTATHIONE S-TRANSFERASE KAPPA"/>
    <property type="match status" value="1"/>
</dbReference>
<evidence type="ECO:0000256" key="3">
    <source>
        <dbReference type="ARBA" id="ARBA00022729"/>
    </source>
</evidence>
<evidence type="ECO:0000259" key="8">
    <source>
        <dbReference type="Pfam" id="PF13462"/>
    </source>
</evidence>
<comment type="caution">
    <text evidence="9">The sequence shown here is derived from an EMBL/GenBank/DDBJ whole genome shotgun (WGS) entry which is preliminary data.</text>
</comment>
<reference evidence="9" key="1">
    <citation type="submission" date="2022-09" db="EMBL/GenBank/DDBJ databases">
        <title>Enrichment on poylsaccharides allowed isolation of novel metabolic and taxonomic groups of Haloarchaea.</title>
        <authorList>
            <person name="Sorokin D.Y."/>
            <person name="Elcheninov A.G."/>
            <person name="Khizhniak T.V."/>
            <person name="Kolganova T.V."/>
            <person name="Kublanov I.V."/>
        </authorList>
    </citation>
    <scope>NUCLEOTIDE SEQUENCE</scope>
    <source>
        <strain evidence="9">AArc-xg1-1</strain>
    </source>
</reference>
<dbReference type="InterPro" id="IPR012336">
    <property type="entry name" value="Thioredoxin-like_fold"/>
</dbReference>
<keyword evidence="4" id="KW-0813">Transport</keyword>
<gene>
    <name evidence="9" type="ORF">OB960_24660</name>
</gene>
<evidence type="ECO:0000313" key="9">
    <source>
        <dbReference type="EMBL" id="MCU4744566.1"/>
    </source>
</evidence>
<evidence type="ECO:0000256" key="7">
    <source>
        <dbReference type="ARBA" id="ARBA00023284"/>
    </source>
</evidence>
<dbReference type="EMBL" id="JAOPKA010000032">
    <property type="protein sequence ID" value="MCU4744566.1"/>
    <property type="molecule type" value="Genomic_DNA"/>
</dbReference>
<dbReference type="SUPFAM" id="SSF52833">
    <property type="entry name" value="Thioredoxin-like"/>
    <property type="match status" value="1"/>
</dbReference>